<evidence type="ECO:0000256" key="1">
    <source>
        <dbReference type="SAM" id="MobiDB-lite"/>
    </source>
</evidence>
<dbReference type="OrthoDB" id="6270329at2759"/>
<dbReference type="PANTHER" id="PTHR48460">
    <property type="entry name" value="RWP-RK DOMAIN-CONTAINING PROTEIN"/>
    <property type="match status" value="1"/>
</dbReference>
<reference evidence="2" key="1">
    <citation type="submission" date="2018-07" db="EMBL/GenBank/DDBJ databases">
        <authorList>
            <person name="Gao Z.-S."/>
            <person name="Jia H.-M."/>
            <person name="Jia H.-J."/>
            <person name="Cai Q.-L."/>
            <person name="Wang Y."/>
            <person name="Zhao H.-B."/>
        </authorList>
    </citation>
    <scope>NUCLEOTIDE SEQUENCE</scope>
    <source>
        <tissue evidence="2">Leaves</tissue>
    </source>
</reference>
<gene>
    <name evidence="3" type="ORF">CJ030_MR2G024401</name>
    <name evidence="2" type="ORF">CJ030_MR6G019383</name>
</gene>
<dbReference type="EMBL" id="RXIC02000020">
    <property type="protein sequence ID" value="KAB1224194.1"/>
    <property type="molecule type" value="Genomic_DNA"/>
</dbReference>
<feature type="compositionally biased region" description="Polar residues" evidence="1">
    <location>
        <begin position="7"/>
        <end position="22"/>
    </location>
</feature>
<reference evidence="2 4" key="2">
    <citation type="journal article" date="2019" name="Plant Biotechnol. J.">
        <title>The red bayberry genome and genetic basis of sex determination.</title>
        <authorList>
            <person name="Jia H.M."/>
            <person name="Jia H.J."/>
            <person name="Cai Q.L."/>
            <person name="Wang Y."/>
            <person name="Zhao H.B."/>
            <person name="Yang W.F."/>
            <person name="Wang G.Y."/>
            <person name="Li Y.H."/>
            <person name="Zhan D.L."/>
            <person name="Shen Y.T."/>
            <person name="Niu Q.F."/>
            <person name="Chang L."/>
            <person name="Qiu J."/>
            <person name="Zhao L."/>
            <person name="Xie H.B."/>
            <person name="Fu W.Y."/>
            <person name="Jin J."/>
            <person name="Li X.W."/>
            <person name="Jiao Y."/>
            <person name="Zhou C.C."/>
            <person name="Tu T."/>
            <person name="Chai C.Y."/>
            <person name="Gao J.L."/>
            <person name="Fan L.J."/>
            <person name="van de Weg E."/>
            <person name="Wang J.Y."/>
            <person name="Gao Z.S."/>
        </authorList>
    </citation>
    <scope>NUCLEOTIDE SEQUENCE [LARGE SCALE GENOMIC DNA]</scope>
    <source>
        <tissue evidence="2">Leaves</tissue>
    </source>
</reference>
<feature type="region of interest" description="Disordered" evidence="1">
    <location>
        <begin position="1"/>
        <end position="22"/>
    </location>
</feature>
<reference evidence="2" key="3">
    <citation type="submission" date="2019-09" db="EMBL/GenBank/DDBJ databases">
        <authorList>
            <person name="Gao Z."/>
        </authorList>
    </citation>
    <scope>NUCLEOTIDE SEQUENCE</scope>
    <source>
        <tissue evidence="2">Leaves</tissue>
    </source>
</reference>
<evidence type="ECO:0000313" key="3">
    <source>
        <dbReference type="EMBL" id="KAB1224194.1"/>
    </source>
</evidence>
<evidence type="ECO:0000313" key="2">
    <source>
        <dbReference type="EMBL" id="KAB1209637.1"/>
    </source>
</evidence>
<name>A0A6A1VCU6_9ROSI</name>
<keyword evidence="4" id="KW-1185">Reference proteome</keyword>
<sequence length="175" mass="18916">MPKLHSATVSHNLQQQGSKNVQTVRPQNLHSTSLTKGMTVLDEFKYGFPSDGLSTASNKWWGSSSPYACEGISEDGAETDGNDKDQSTEMTGDGPGTVIVDKEKSEGGEEKSNIGPQGVDLLTCVRKGAVEEGREALKFGVFQGHGMNKLGKRERTLLLRIFNSSLPKQWIDGSS</sequence>
<dbReference type="AlphaFoldDB" id="A0A6A1VCU6"/>
<evidence type="ECO:0000313" key="4">
    <source>
        <dbReference type="Proteomes" id="UP000516437"/>
    </source>
</evidence>
<dbReference type="Proteomes" id="UP000516437">
    <property type="component" value="Chromosome 6"/>
</dbReference>
<dbReference type="PANTHER" id="PTHR48460:SF1">
    <property type="entry name" value="RWP-RK DOMAIN-CONTAINING PROTEIN"/>
    <property type="match status" value="1"/>
</dbReference>
<proteinExistence type="predicted"/>
<dbReference type="Proteomes" id="UP000516437">
    <property type="component" value="Chromosome 2"/>
</dbReference>
<protein>
    <submittedName>
        <fullName evidence="2">Uncharacterized protein</fullName>
    </submittedName>
</protein>
<organism evidence="2 4">
    <name type="scientific">Morella rubra</name>
    <name type="common">Chinese bayberry</name>
    <dbReference type="NCBI Taxonomy" id="262757"/>
    <lineage>
        <taxon>Eukaryota</taxon>
        <taxon>Viridiplantae</taxon>
        <taxon>Streptophyta</taxon>
        <taxon>Embryophyta</taxon>
        <taxon>Tracheophyta</taxon>
        <taxon>Spermatophyta</taxon>
        <taxon>Magnoliopsida</taxon>
        <taxon>eudicotyledons</taxon>
        <taxon>Gunneridae</taxon>
        <taxon>Pentapetalae</taxon>
        <taxon>rosids</taxon>
        <taxon>fabids</taxon>
        <taxon>Fagales</taxon>
        <taxon>Myricaceae</taxon>
        <taxon>Morella</taxon>
    </lineage>
</organism>
<feature type="region of interest" description="Disordered" evidence="1">
    <location>
        <begin position="71"/>
        <end position="115"/>
    </location>
</feature>
<feature type="compositionally biased region" description="Basic and acidic residues" evidence="1">
    <location>
        <begin position="100"/>
        <end position="112"/>
    </location>
</feature>
<accession>A0A6A1VCU6</accession>
<dbReference type="EMBL" id="RXIC02000024">
    <property type="protein sequence ID" value="KAB1209637.1"/>
    <property type="molecule type" value="Genomic_DNA"/>
</dbReference>
<comment type="caution">
    <text evidence="2">The sequence shown here is derived from an EMBL/GenBank/DDBJ whole genome shotgun (WGS) entry which is preliminary data.</text>
</comment>